<dbReference type="KEGG" id="hir:HETIRDRAFT_325778"/>
<accession>W4JXU0</accession>
<keyword evidence="2" id="KW-1185">Reference proteome</keyword>
<dbReference type="Proteomes" id="UP000030671">
    <property type="component" value="Unassembled WGS sequence"/>
</dbReference>
<dbReference type="RefSeq" id="XP_009550326.1">
    <property type="nucleotide sequence ID" value="XM_009552031.1"/>
</dbReference>
<dbReference type="HOGENOM" id="CLU_2365242_0_0_1"/>
<sequence length="96" mass="10396">YASPGQYGESARNNTPPSLGRVEARRYGYLQGAGVVATPIYGADPYAPYQIMAHYTYYGLPLLFRRLSFATDGPHGITAAIRCHSGSCGQCDSFVK</sequence>
<dbReference type="AlphaFoldDB" id="W4JXU0"/>
<organism evidence="1 2">
    <name type="scientific">Heterobasidion irregulare (strain TC 32-1)</name>
    <dbReference type="NCBI Taxonomy" id="747525"/>
    <lineage>
        <taxon>Eukaryota</taxon>
        <taxon>Fungi</taxon>
        <taxon>Dikarya</taxon>
        <taxon>Basidiomycota</taxon>
        <taxon>Agaricomycotina</taxon>
        <taxon>Agaricomycetes</taxon>
        <taxon>Russulales</taxon>
        <taxon>Bondarzewiaceae</taxon>
        <taxon>Heterobasidion</taxon>
        <taxon>Heterobasidion annosum species complex</taxon>
    </lineage>
</organism>
<dbReference type="InParanoid" id="W4JXU0"/>
<dbReference type="EMBL" id="KI925462">
    <property type="protein sequence ID" value="ETW78348.1"/>
    <property type="molecule type" value="Genomic_DNA"/>
</dbReference>
<gene>
    <name evidence="1" type="ORF">HETIRDRAFT_325778</name>
</gene>
<proteinExistence type="predicted"/>
<evidence type="ECO:0000313" key="2">
    <source>
        <dbReference type="Proteomes" id="UP000030671"/>
    </source>
</evidence>
<feature type="non-terminal residue" evidence="1">
    <location>
        <position position="1"/>
    </location>
</feature>
<dbReference type="GeneID" id="20671177"/>
<reference evidence="1 2" key="1">
    <citation type="journal article" date="2012" name="New Phytol.">
        <title>Insight into trade-off between wood decay and parasitism from the genome of a fungal forest pathogen.</title>
        <authorList>
            <person name="Olson A."/>
            <person name="Aerts A."/>
            <person name="Asiegbu F."/>
            <person name="Belbahri L."/>
            <person name="Bouzid O."/>
            <person name="Broberg A."/>
            <person name="Canback B."/>
            <person name="Coutinho P.M."/>
            <person name="Cullen D."/>
            <person name="Dalman K."/>
            <person name="Deflorio G."/>
            <person name="van Diepen L.T."/>
            <person name="Dunand C."/>
            <person name="Duplessis S."/>
            <person name="Durling M."/>
            <person name="Gonthier P."/>
            <person name="Grimwood J."/>
            <person name="Fossdal C.G."/>
            <person name="Hansson D."/>
            <person name="Henrissat B."/>
            <person name="Hietala A."/>
            <person name="Himmelstrand K."/>
            <person name="Hoffmeister D."/>
            <person name="Hogberg N."/>
            <person name="James T.Y."/>
            <person name="Karlsson M."/>
            <person name="Kohler A."/>
            <person name="Kues U."/>
            <person name="Lee Y.H."/>
            <person name="Lin Y.C."/>
            <person name="Lind M."/>
            <person name="Lindquist E."/>
            <person name="Lombard V."/>
            <person name="Lucas S."/>
            <person name="Lunden K."/>
            <person name="Morin E."/>
            <person name="Murat C."/>
            <person name="Park J."/>
            <person name="Raffaello T."/>
            <person name="Rouze P."/>
            <person name="Salamov A."/>
            <person name="Schmutz J."/>
            <person name="Solheim H."/>
            <person name="Stahlberg J."/>
            <person name="Velez H."/>
            <person name="de Vries R.P."/>
            <person name="Wiebenga A."/>
            <person name="Woodward S."/>
            <person name="Yakovlev I."/>
            <person name="Garbelotto M."/>
            <person name="Martin F."/>
            <person name="Grigoriev I.V."/>
            <person name="Stenlid J."/>
        </authorList>
    </citation>
    <scope>NUCLEOTIDE SEQUENCE [LARGE SCALE GENOMIC DNA]</scope>
    <source>
        <strain evidence="1 2">TC 32-1</strain>
    </source>
</reference>
<name>W4JXU0_HETIT</name>
<evidence type="ECO:0000313" key="1">
    <source>
        <dbReference type="EMBL" id="ETW78348.1"/>
    </source>
</evidence>
<protein>
    <submittedName>
        <fullName evidence="1">Uncharacterized protein</fullName>
    </submittedName>
</protein>